<evidence type="ECO:0000259" key="1">
    <source>
        <dbReference type="Pfam" id="PF00485"/>
    </source>
</evidence>
<accession>A0A6J7PPU5</accession>
<feature type="domain" description="Phosphoribulokinase/uridine kinase" evidence="1">
    <location>
        <begin position="78"/>
        <end position="150"/>
    </location>
</feature>
<dbReference type="Gene3D" id="3.40.50.300">
    <property type="entry name" value="P-loop containing nucleotide triphosphate hydrolases"/>
    <property type="match status" value="1"/>
</dbReference>
<name>A0A6J7PPU5_9ZZZZ</name>
<evidence type="ECO:0000313" key="8">
    <source>
        <dbReference type="EMBL" id="CAB4892139.1"/>
    </source>
</evidence>
<dbReference type="Pfam" id="PF00485">
    <property type="entry name" value="PRK"/>
    <property type="match status" value="1"/>
</dbReference>
<gene>
    <name evidence="2" type="ORF">UFOPK1773_00763</name>
    <name evidence="3" type="ORF">UFOPK2288_00445</name>
    <name evidence="4" type="ORF">UFOPK2589_00023</name>
    <name evidence="5" type="ORF">UFOPK2931_00585</name>
    <name evidence="6" type="ORF">UFOPK3056_00278</name>
    <name evidence="7" type="ORF">UFOPK3287_00555</name>
    <name evidence="8" type="ORF">UFOPK3558_00175</name>
    <name evidence="9" type="ORF">UFOPK3916_00197</name>
    <name evidence="10" type="ORF">UFOPK4074_00343</name>
</gene>
<evidence type="ECO:0000313" key="4">
    <source>
        <dbReference type="EMBL" id="CAB4687217.1"/>
    </source>
</evidence>
<evidence type="ECO:0000313" key="9">
    <source>
        <dbReference type="EMBL" id="CAB4969101.1"/>
    </source>
</evidence>
<evidence type="ECO:0000313" key="7">
    <source>
        <dbReference type="EMBL" id="CAB4849522.1"/>
    </source>
</evidence>
<proteinExistence type="predicted"/>
<reference evidence="10" key="1">
    <citation type="submission" date="2020-05" db="EMBL/GenBank/DDBJ databases">
        <authorList>
            <person name="Chiriac C."/>
            <person name="Salcher M."/>
            <person name="Ghai R."/>
            <person name="Kavagutti S V."/>
        </authorList>
    </citation>
    <scope>NUCLEOTIDE SEQUENCE</scope>
</reference>
<dbReference type="EMBL" id="CAEZUA010000044">
    <property type="protein sequence ID" value="CAB4589747.1"/>
    <property type="molecule type" value="Genomic_DNA"/>
</dbReference>
<dbReference type="InterPro" id="IPR006083">
    <property type="entry name" value="PRK/URK"/>
</dbReference>
<sequence length="184" mass="20366">MNLISEIELTLNSPPRCGTTHLIAIDGRAGAGKTTLAHELFLGFSGPRDVTVIALDDVYSGWDSALGPKLTQTLTDLLESISAEKEFLLPIFNWQSSSFDSHRVISPSNLIIIEGVGSCQKIVREFSSATIWLDIEAEIGLQRVLERDGNDISQEMKQWQIAEEKLFTQDETRKNADFVLSTIA</sequence>
<dbReference type="EMBL" id="CAEZZZ010000024">
    <property type="protein sequence ID" value="CAB4778203.1"/>
    <property type="molecule type" value="Genomic_DNA"/>
</dbReference>
<evidence type="ECO:0000313" key="2">
    <source>
        <dbReference type="EMBL" id="CAB4589747.1"/>
    </source>
</evidence>
<dbReference type="AlphaFoldDB" id="A0A6J7PPU5"/>
<dbReference type="SUPFAM" id="SSF52540">
    <property type="entry name" value="P-loop containing nucleoside triphosphate hydrolases"/>
    <property type="match status" value="1"/>
</dbReference>
<dbReference type="InterPro" id="IPR027417">
    <property type="entry name" value="P-loop_NTPase"/>
</dbReference>
<evidence type="ECO:0000313" key="3">
    <source>
        <dbReference type="EMBL" id="CAB4660919.1"/>
    </source>
</evidence>
<dbReference type="EMBL" id="CAFBOE010000007">
    <property type="protein sequence ID" value="CAB4969101.1"/>
    <property type="molecule type" value="Genomic_DNA"/>
</dbReference>
<dbReference type="EMBL" id="CAEZXT010000001">
    <property type="protein sequence ID" value="CAB4687217.1"/>
    <property type="molecule type" value="Genomic_DNA"/>
</dbReference>
<dbReference type="EMBL" id="CAFBJH010000025">
    <property type="protein sequence ID" value="CAB4849522.1"/>
    <property type="molecule type" value="Genomic_DNA"/>
</dbReference>
<organism evidence="10">
    <name type="scientific">freshwater metagenome</name>
    <dbReference type="NCBI Taxonomy" id="449393"/>
    <lineage>
        <taxon>unclassified sequences</taxon>
        <taxon>metagenomes</taxon>
        <taxon>ecological metagenomes</taxon>
    </lineage>
</organism>
<dbReference type="EMBL" id="CAFAAR010000012">
    <property type="protein sequence ID" value="CAB4797478.1"/>
    <property type="molecule type" value="Genomic_DNA"/>
</dbReference>
<dbReference type="EMBL" id="CAEZWS010000015">
    <property type="protein sequence ID" value="CAB4660919.1"/>
    <property type="molecule type" value="Genomic_DNA"/>
</dbReference>
<dbReference type="GO" id="GO:0005524">
    <property type="term" value="F:ATP binding"/>
    <property type="evidence" value="ECO:0007669"/>
    <property type="project" value="InterPro"/>
</dbReference>
<evidence type="ECO:0000313" key="10">
    <source>
        <dbReference type="EMBL" id="CAB5005489.1"/>
    </source>
</evidence>
<dbReference type="EMBL" id="CAFBPG010000017">
    <property type="protein sequence ID" value="CAB5005489.1"/>
    <property type="molecule type" value="Genomic_DNA"/>
</dbReference>
<evidence type="ECO:0000313" key="5">
    <source>
        <dbReference type="EMBL" id="CAB4778203.1"/>
    </source>
</evidence>
<dbReference type="GO" id="GO:0016301">
    <property type="term" value="F:kinase activity"/>
    <property type="evidence" value="ECO:0007669"/>
    <property type="project" value="InterPro"/>
</dbReference>
<evidence type="ECO:0000313" key="6">
    <source>
        <dbReference type="EMBL" id="CAB4797478.1"/>
    </source>
</evidence>
<protein>
    <submittedName>
        <fullName evidence="10">Unannotated protein</fullName>
    </submittedName>
</protein>
<dbReference type="EMBL" id="CAFBMI010000007">
    <property type="protein sequence ID" value="CAB4892139.1"/>
    <property type="molecule type" value="Genomic_DNA"/>
</dbReference>